<dbReference type="InterPro" id="IPR039425">
    <property type="entry name" value="RNA_pol_sigma-70-like"/>
</dbReference>
<name>A0A7M2X3R1_9BACT</name>
<dbReference type="Proteomes" id="UP000593765">
    <property type="component" value="Chromosome"/>
</dbReference>
<evidence type="ECO:0000259" key="7">
    <source>
        <dbReference type="Pfam" id="PF04542"/>
    </source>
</evidence>
<keyword evidence="5 6" id="KW-0804">Transcription</keyword>
<evidence type="ECO:0000256" key="3">
    <source>
        <dbReference type="ARBA" id="ARBA00023082"/>
    </source>
</evidence>
<dbReference type="NCBIfam" id="TIGR02937">
    <property type="entry name" value="sigma70-ECF"/>
    <property type="match status" value="1"/>
</dbReference>
<dbReference type="Gene3D" id="1.10.1740.10">
    <property type="match status" value="1"/>
</dbReference>
<dbReference type="PANTHER" id="PTHR43133">
    <property type="entry name" value="RNA POLYMERASE ECF-TYPE SIGMA FACTO"/>
    <property type="match status" value="1"/>
</dbReference>
<evidence type="ECO:0000313" key="10">
    <source>
        <dbReference type="Proteomes" id="UP000593765"/>
    </source>
</evidence>
<dbReference type="EMBL" id="CP063458">
    <property type="protein sequence ID" value="QOV91651.1"/>
    <property type="molecule type" value="Genomic_DNA"/>
</dbReference>
<dbReference type="RefSeq" id="WP_206294953.1">
    <property type="nucleotide sequence ID" value="NZ_CP063458.1"/>
</dbReference>
<dbReference type="Gene3D" id="1.10.10.10">
    <property type="entry name" value="Winged helix-like DNA-binding domain superfamily/Winged helix DNA-binding domain"/>
    <property type="match status" value="1"/>
</dbReference>
<sequence length="174" mass="19970">MDRPAQLQFRDLVLAELPAVHRLAVYLCRSREIAEDLVQETYLRVFKSAGTYRETDLGPRPWLFKILHNVWRTRAGRRTEVAAAADELAEQTAAPQSVPLELDWENVDQRVKKAVEQLPDNYRDVLLLWAVEEMKYREIADITGIPIGTVMSRLFRARQLLAESLADVAVERGL</sequence>
<keyword evidence="4 6" id="KW-0238">DNA-binding</keyword>
<dbReference type="GO" id="GO:0003677">
    <property type="term" value="F:DNA binding"/>
    <property type="evidence" value="ECO:0007669"/>
    <property type="project" value="UniProtKB-KW"/>
</dbReference>
<dbReference type="InterPro" id="IPR014284">
    <property type="entry name" value="RNA_pol_sigma-70_dom"/>
</dbReference>
<dbReference type="PROSITE" id="PS01063">
    <property type="entry name" value="SIGMA70_ECF"/>
    <property type="match status" value="1"/>
</dbReference>
<dbReference type="InterPro" id="IPR007627">
    <property type="entry name" value="RNA_pol_sigma70_r2"/>
</dbReference>
<keyword evidence="2 6" id="KW-0805">Transcription regulation</keyword>
<dbReference type="SUPFAM" id="SSF88659">
    <property type="entry name" value="Sigma3 and sigma4 domains of RNA polymerase sigma factors"/>
    <property type="match status" value="1"/>
</dbReference>
<dbReference type="KEGG" id="hbs:IPV69_09920"/>
<evidence type="ECO:0000256" key="1">
    <source>
        <dbReference type="ARBA" id="ARBA00010641"/>
    </source>
</evidence>
<gene>
    <name evidence="9" type="ORF">IPV69_09920</name>
</gene>
<evidence type="ECO:0000259" key="8">
    <source>
        <dbReference type="Pfam" id="PF08281"/>
    </source>
</evidence>
<evidence type="ECO:0000313" key="9">
    <source>
        <dbReference type="EMBL" id="QOV91651.1"/>
    </source>
</evidence>
<proteinExistence type="inferred from homology"/>
<reference evidence="9 10" key="1">
    <citation type="submission" date="2020-10" db="EMBL/GenBank/DDBJ databases">
        <title>Wide distribution of Phycisphaera-like planctomycetes from WD2101 soil group in peatlands and genome analysis of the first cultivated representative.</title>
        <authorList>
            <person name="Dedysh S.N."/>
            <person name="Beletsky A.V."/>
            <person name="Ivanova A."/>
            <person name="Kulichevskaya I.S."/>
            <person name="Suzina N.E."/>
            <person name="Philippov D.A."/>
            <person name="Rakitin A.L."/>
            <person name="Mardanov A.V."/>
            <person name="Ravin N.V."/>
        </authorList>
    </citation>
    <scope>NUCLEOTIDE SEQUENCE [LARGE SCALE GENOMIC DNA]</scope>
    <source>
        <strain evidence="9 10">M1803</strain>
    </source>
</reference>
<keyword evidence="10" id="KW-1185">Reference proteome</keyword>
<dbReference type="Pfam" id="PF08281">
    <property type="entry name" value="Sigma70_r4_2"/>
    <property type="match status" value="1"/>
</dbReference>
<dbReference type="CDD" id="cd06171">
    <property type="entry name" value="Sigma70_r4"/>
    <property type="match status" value="1"/>
</dbReference>
<comment type="similarity">
    <text evidence="1 6">Belongs to the sigma-70 factor family. ECF subfamily.</text>
</comment>
<evidence type="ECO:0000256" key="4">
    <source>
        <dbReference type="ARBA" id="ARBA00023125"/>
    </source>
</evidence>
<dbReference type="Pfam" id="PF04542">
    <property type="entry name" value="Sigma70_r2"/>
    <property type="match status" value="1"/>
</dbReference>
<dbReference type="PANTHER" id="PTHR43133:SF25">
    <property type="entry name" value="RNA POLYMERASE SIGMA FACTOR RFAY-RELATED"/>
    <property type="match status" value="1"/>
</dbReference>
<evidence type="ECO:0000256" key="5">
    <source>
        <dbReference type="ARBA" id="ARBA00023163"/>
    </source>
</evidence>
<organism evidence="9 10">
    <name type="scientific">Humisphaera borealis</name>
    <dbReference type="NCBI Taxonomy" id="2807512"/>
    <lineage>
        <taxon>Bacteria</taxon>
        <taxon>Pseudomonadati</taxon>
        <taxon>Planctomycetota</taxon>
        <taxon>Phycisphaerae</taxon>
        <taxon>Tepidisphaerales</taxon>
        <taxon>Tepidisphaeraceae</taxon>
        <taxon>Humisphaera</taxon>
    </lineage>
</organism>
<feature type="domain" description="RNA polymerase sigma-70 region 2" evidence="7">
    <location>
        <begin position="12"/>
        <end position="78"/>
    </location>
</feature>
<protein>
    <recommendedName>
        <fullName evidence="6">RNA polymerase sigma factor</fullName>
    </recommendedName>
</protein>
<dbReference type="GO" id="GO:0016987">
    <property type="term" value="F:sigma factor activity"/>
    <property type="evidence" value="ECO:0007669"/>
    <property type="project" value="UniProtKB-KW"/>
</dbReference>
<feature type="domain" description="RNA polymerase sigma factor 70 region 4 type 2" evidence="8">
    <location>
        <begin position="109"/>
        <end position="161"/>
    </location>
</feature>
<dbReference type="InterPro" id="IPR000838">
    <property type="entry name" value="RNA_pol_sigma70_ECF_CS"/>
</dbReference>
<accession>A0A7M2X3R1</accession>
<keyword evidence="3 6" id="KW-0731">Sigma factor</keyword>
<dbReference type="InterPro" id="IPR013249">
    <property type="entry name" value="RNA_pol_sigma70_r4_t2"/>
</dbReference>
<dbReference type="InterPro" id="IPR036388">
    <property type="entry name" value="WH-like_DNA-bd_sf"/>
</dbReference>
<dbReference type="InterPro" id="IPR013324">
    <property type="entry name" value="RNA_pol_sigma_r3/r4-like"/>
</dbReference>
<dbReference type="InterPro" id="IPR013325">
    <property type="entry name" value="RNA_pol_sigma_r2"/>
</dbReference>
<evidence type="ECO:0000256" key="2">
    <source>
        <dbReference type="ARBA" id="ARBA00023015"/>
    </source>
</evidence>
<dbReference type="AlphaFoldDB" id="A0A7M2X3R1"/>
<dbReference type="SUPFAM" id="SSF88946">
    <property type="entry name" value="Sigma2 domain of RNA polymerase sigma factors"/>
    <property type="match status" value="1"/>
</dbReference>
<dbReference type="GO" id="GO:0006352">
    <property type="term" value="P:DNA-templated transcription initiation"/>
    <property type="evidence" value="ECO:0007669"/>
    <property type="project" value="InterPro"/>
</dbReference>
<evidence type="ECO:0000256" key="6">
    <source>
        <dbReference type="RuleBase" id="RU000716"/>
    </source>
</evidence>